<dbReference type="InterPro" id="IPR011009">
    <property type="entry name" value="Kinase-like_dom_sf"/>
</dbReference>
<dbReference type="EMBL" id="VZUJ01056716">
    <property type="protein sequence ID" value="NXV73429.1"/>
    <property type="molecule type" value="Genomic_DNA"/>
</dbReference>
<keyword evidence="13" id="KW-1185">Reference proteome</keyword>
<dbReference type="SUPFAM" id="SSF56112">
    <property type="entry name" value="Protein kinase-like (PK-like)"/>
    <property type="match status" value="1"/>
</dbReference>
<evidence type="ECO:0000256" key="7">
    <source>
        <dbReference type="ARBA" id="ARBA00039797"/>
    </source>
</evidence>
<evidence type="ECO:0000256" key="9">
    <source>
        <dbReference type="ARBA" id="ARBA00048312"/>
    </source>
</evidence>
<dbReference type="OrthoDB" id="9069367at2759"/>
<organism evidence="12 13">
    <name type="scientific">Atlantisia rogersi</name>
    <name type="common">Inaccessible Island rail</name>
    <dbReference type="NCBI Taxonomy" id="2478892"/>
    <lineage>
        <taxon>Eukaryota</taxon>
        <taxon>Metazoa</taxon>
        <taxon>Chordata</taxon>
        <taxon>Craniata</taxon>
        <taxon>Vertebrata</taxon>
        <taxon>Euteleostomi</taxon>
        <taxon>Archelosauria</taxon>
        <taxon>Archosauria</taxon>
        <taxon>Dinosauria</taxon>
        <taxon>Saurischia</taxon>
        <taxon>Theropoda</taxon>
        <taxon>Coelurosauria</taxon>
        <taxon>Aves</taxon>
        <taxon>Neognathae</taxon>
        <taxon>Neoaves</taxon>
        <taxon>Gruiformes</taxon>
        <taxon>Rallidae</taxon>
        <taxon>Atlantisia</taxon>
    </lineage>
</organism>
<dbReference type="FunFam" id="3.30.200.20:FF:000166">
    <property type="entry name" value="Mitogen-activated protein kinase"/>
    <property type="match status" value="1"/>
</dbReference>
<reference evidence="12 13" key="1">
    <citation type="submission" date="2019-09" db="EMBL/GenBank/DDBJ databases">
        <title>Bird 10,000 Genomes (B10K) Project - Family phase.</title>
        <authorList>
            <person name="Zhang G."/>
        </authorList>
    </citation>
    <scope>NUCLEOTIDE SEQUENCE [LARGE SCALE GENOMIC DNA]</scope>
    <source>
        <strain evidence="12">OUT-0055</strain>
        <tissue evidence="12">Blood</tissue>
    </source>
</reference>
<feature type="non-terminal residue" evidence="12">
    <location>
        <position position="575"/>
    </location>
</feature>
<comment type="catalytic activity">
    <reaction evidence="8">
        <text>L-threonyl-[protein] + ATP = O-phospho-L-threonyl-[protein] + ADP + H(+)</text>
        <dbReference type="Rhea" id="RHEA:46608"/>
        <dbReference type="Rhea" id="RHEA-COMP:11060"/>
        <dbReference type="Rhea" id="RHEA-COMP:11605"/>
        <dbReference type="ChEBI" id="CHEBI:15378"/>
        <dbReference type="ChEBI" id="CHEBI:30013"/>
        <dbReference type="ChEBI" id="CHEBI:30616"/>
        <dbReference type="ChEBI" id="CHEBI:61977"/>
        <dbReference type="ChEBI" id="CHEBI:456216"/>
        <dbReference type="EC" id="2.7.11.24"/>
    </reaction>
</comment>
<evidence type="ECO:0000256" key="8">
    <source>
        <dbReference type="ARBA" id="ARBA00047592"/>
    </source>
</evidence>
<keyword evidence="4" id="KW-0547">Nucleotide-binding</keyword>
<name>A0A7L3WCM7_9GRUI</name>
<dbReference type="CDD" id="cd07852">
    <property type="entry name" value="STKc_MAPK15-like"/>
    <property type="match status" value="1"/>
</dbReference>
<comment type="catalytic activity">
    <reaction evidence="9">
        <text>L-seryl-[protein] + ATP = O-phospho-L-seryl-[protein] + ADP + H(+)</text>
        <dbReference type="Rhea" id="RHEA:17989"/>
        <dbReference type="Rhea" id="RHEA-COMP:9863"/>
        <dbReference type="Rhea" id="RHEA-COMP:11604"/>
        <dbReference type="ChEBI" id="CHEBI:15378"/>
        <dbReference type="ChEBI" id="CHEBI:29999"/>
        <dbReference type="ChEBI" id="CHEBI:30616"/>
        <dbReference type="ChEBI" id="CHEBI:83421"/>
        <dbReference type="ChEBI" id="CHEBI:456216"/>
        <dbReference type="EC" id="2.7.11.24"/>
    </reaction>
</comment>
<keyword evidence="5 12" id="KW-0418">Kinase</keyword>
<keyword evidence="2" id="KW-0723">Serine/threonine-protein kinase</keyword>
<feature type="domain" description="Protein kinase" evidence="11">
    <location>
        <begin position="1"/>
        <end position="282"/>
    </location>
</feature>
<feature type="region of interest" description="Disordered" evidence="10">
    <location>
        <begin position="341"/>
        <end position="366"/>
    </location>
</feature>
<evidence type="ECO:0000256" key="2">
    <source>
        <dbReference type="ARBA" id="ARBA00022527"/>
    </source>
</evidence>
<evidence type="ECO:0000256" key="10">
    <source>
        <dbReference type="SAM" id="MobiDB-lite"/>
    </source>
</evidence>
<feature type="non-terminal residue" evidence="12">
    <location>
        <position position="1"/>
    </location>
</feature>
<dbReference type="Gene3D" id="1.10.510.10">
    <property type="entry name" value="Transferase(Phosphotransferase) domain 1"/>
    <property type="match status" value="1"/>
</dbReference>
<feature type="compositionally biased region" description="Low complexity" evidence="10">
    <location>
        <begin position="346"/>
        <end position="361"/>
    </location>
</feature>
<evidence type="ECO:0000313" key="12">
    <source>
        <dbReference type="EMBL" id="NXV73429.1"/>
    </source>
</evidence>
<evidence type="ECO:0000256" key="1">
    <source>
        <dbReference type="ARBA" id="ARBA00012411"/>
    </source>
</evidence>
<evidence type="ECO:0000256" key="5">
    <source>
        <dbReference type="ARBA" id="ARBA00022777"/>
    </source>
</evidence>
<dbReference type="GO" id="GO:0005524">
    <property type="term" value="F:ATP binding"/>
    <property type="evidence" value="ECO:0007669"/>
    <property type="project" value="UniProtKB-KW"/>
</dbReference>
<evidence type="ECO:0000256" key="4">
    <source>
        <dbReference type="ARBA" id="ARBA00022741"/>
    </source>
</evidence>
<sequence>AYGIVWKAVDRRTGEIVAVKKIFDAFRNRTDAQRTFREIMFLQEFGEHPNIIKLLDVIRAQNDKDIYLIFESMETDLHAVIKKGNLLKDIHKCYILYQLLKATKFIHSGNVIHRDQKPSNILLDADCFVKLCDFGLARSLCQMNEEQGNPALTEYVATRWYRAPEILLSSRSYTKGVDMWSIGCILGEMLLGKPLFPGTSTVNQIEQILRVIPAPSPEDILAMQSDYRTSVINHMNSCQRVTFEEILPPSTPLPAVDLLKKLLVFNPDKRLTAEEALQHPYVKRFHCPDREPSLDYDVILPLGDDIQLSVAEYRNKLYEMILGKKLKSHPKVPGQTENIQLSQSESRLLLPNPSSTTLPTRKGQREPTLPLLKTSHVHAGTAAGVQPEVSSQKEDLARNLCQRSKINVVYNPITHTAVQSRYYPPALGVFWVLMILLLPPHFSSAGNANSGAVIRNCSAALSQQTRISNDRKLGRQITWANANARLAPTSGQYLSDYISRTCLFFLTQNPKNTQFPSKDVRPFLKSSKKMFQVTANMGAAGDPKASMGSYSQAYGTICKSALQSLPISKSSQQND</sequence>
<gene>
    <name evidence="12" type="primary">Mapk15</name>
    <name evidence="12" type="ORF">ATLROG_R07824</name>
</gene>
<evidence type="ECO:0000256" key="3">
    <source>
        <dbReference type="ARBA" id="ARBA00022679"/>
    </source>
</evidence>
<comment type="caution">
    <text evidence="12">The sequence shown here is derived from an EMBL/GenBank/DDBJ whole genome shotgun (WGS) entry which is preliminary data.</text>
</comment>
<protein>
    <recommendedName>
        <fullName evidence="7">Mitogen-activated protein kinase 15</fullName>
        <ecNumber evidence="1">2.7.11.24</ecNumber>
    </recommendedName>
</protein>
<dbReference type="AlphaFoldDB" id="A0A7L3WCM7"/>
<dbReference type="Gene3D" id="3.30.200.20">
    <property type="entry name" value="Phosphorylase Kinase, domain 1"/>
    <property type="match status" value="1"/>
</dbReference>
<accession>A0A7L3WCM7</accession>
<keyword evidence="6" id="KW-0067">ATP-binding</keyword>
<dbReference type="GO" id="GO:0004707">
    <property type="term" value="F:MAP kinase activity"/>
    <property type="evidence" value="ECO:0007669"/>
    <property type="project" value="UniProtKB-EC"/>
</dbReference>
<dbReference type="PROSITE" id="PS50011">
    <property type="entry name" value="PROTEIN_KINASE_DOM"/>
    <property type="match status" value="1"/>
</dbReference>
<dbReference type="InterPro" id="IPR050117">
    <property type="entry name" value="MAPK"/>
</dbReference>
<evidence type="ECO:0000259" key="11">
    <source>
        <dbReference type="PROSITE" id="PS50011"/>
    </source>
</evidence>
<keyword evidence="3" id="KW-0808">Transferase</keyword>
<dbReference type="Pfam" id="PF00069">
    <property type="entry name" value="Pkinase"/>
    <property type="match status" value="1"/>
</dbReference>
<dbReference type="Proteomes" id="UP000518911">
    <property type="component" value="Unassembled WGS sequence"/>
</dbReference>
<dbReference type="PANTHER" id="PTHR24055">
    <property type="entry name" value="MITOGEN-ACTIVATED PROTEIN KINASE"/>
    <property type="match status" value="1"/>
</dbReference>
<dbReference type="EC" id="2.7.11.24" evidence="1"/>
<dbReference type="PROSITE" id="PS01351">
    <property type="entry name" value="MAPK"/>
    <property type="match status" value="1"/>
</dbReference>
<evidence type="ECO:0000256" key="6">
    <source>
        <dbReference type="ARBA" id="ARBA00022840"/>
    </source>
</evidence>
<dbReference type="InterPro" id="IPR000719">
    <property type="entry name" value="Prot_kinase_dom"/>
</dbReference>
<dbReference type="InterPro" id="IPR003527">
    <property type="entry name" value="MAP_kinase_CS"/>
</dbReference>
<evidence type="ECO:0000313" key="13">
    <source>
        <dbReference type="Proteomes" id="UP000518911"/>
    </source>
</evidence>
<proteinExistence type="predicted"/>
<dbReference type="FunFam" id="1.10.510.10:FF:000238">
    <property type="entry name" value="Mitogen-activated protein kinase"/>
    <property type="match status" value="1"/>
</dbReference>